<feature type="compositionally biased region" description="Polar residues" evidence="1">
    <location>
        <begin position="464"/>
        <end position="475"/>
    </location>
</feature>
<evidence type="ECO:0000313" key="3">
    <source>
        <dbReference type="EMBL" id="SDM18781.1"/>
    </source>
</evidence>
<organism evidence="3 4">
    <name type="scientific">Chryseobacterium taihuense</name>
    <dbReference type="NCBI Taxonomy" id="1141221"/>
    <lineage>
        <taxon>Bacteria</taxon>
        <taxon>Pseudomonadati</taxon>
        <taxon>Bacteroidota</taxon>
        <taxon>Flavobacteriia</taxon>
        <taxon>Flavobacteriales</taxon>
        <taxon>Weeksellaceae</taxon>
        <taxon>Chryseobacterium group</taxon>
        <taxon>Chryseobacterium</taxon>
    </lineage>
</organism>
<feature type="region of interest" description="Disordered" evidence="1">
    <location>
        <begin position="813"/>
        <end position="840"/>
    </location>
</feature>
<feature type="compositionally biased region" description="Polar residues" evidence="1">
    <location>
        <begin position="813"/>
        <end position="835"/>
    </location>
</feature>
<evidence type="ECO:0008006" key="5">
    <source>
        <dbReference type="Google" id="ProtNLM"/>
    </source>
</evidence>
<feature type="region of interest" description="Disordered" evidence="1">
    <location>
        <begin position="412"/>
        <end position="504"/>
    </location>
</feature>
<dbReference type="EMBL" id="FNHD01000016">
    <property type="protein sequence ID" value="SDM18781.1"/>
    <property type="molecule type" value="Genomic_DNA"/>
</dbReference>
<keyword evidence="4" id="KW-1185">Reference proteome</keyword>
<feature type="transmembrane region" description="Helical" evidence="2">
    <location>
        <begin position="906"/>
        <end position="924"/>
    </location>
</feature>
<reference evidence="3 4" key="1">
    <citation type="submission" date="2016-10" db="EMBL/GenBank/DDBJ databases">
        <authorList>
            <person name="Varghese N."/>
            <person name="Submissions S."/>
        </authorList>
    </citation>
    <scope>NUCLEOTIDE SEQUENCE [LARGE SCALE GENOMIC DNA]</scope>
    <source>
        <strain evidence="3 4">CGMCC 1.10941</strain>
    </source>
</reference>
<keyword evidence="2" id="KW-0472">Membrane</keyword>
<feature type="transmembrane region" description="Helical" evidence="2">
    <location>
        <begin position="874"/>
        <end position="900"/>
    </location>
</feature>
<feature type="compositionally biased region" description="Polar residues" evidence="1">
    <location>
        <begin position="442"/>
        <end position="454"/>
    </location>
</feature>
<evidence type="ECO:0000256" key="2">
    <source>
        <dbReference type="SAM" id="Phobius"/>
    </source>
</evidence>
<name>A0ABY0R0B4_9FLAO</name>
<gene>
    <name evidence="3" type="ORF">SAMN05216273_11643</name>
</gene>
<keyword evidence="2" id="KW-0812">Transmembrane</keyword>
<feature type="compositionally biased region" description="Basic and acidic residues" evidence="1">
    <location>
        <begin position="493"/>
        <end position="504"/>
    </location>
</feature>
<feature type="compositionally biased region" description="Basic and acidic residues" evidence="1">
    <location>
        <begin position="412"/>
        <end position="440"/>
    </location>
</feature>
<evidence type="ECO:0000256" key="1">
    <source>
        <dbReference type="SAM" id="MobiDB-lite"/>
    </source>
</evidence>
<keyword evidence="2" id="KW-1133">Transmembrane helix</keyword>
<accession>A0ABY0R0B4</accession>
<sequence>MKATKPLETDHKAHHSQGKKQNPQESAVISLPDREVTDTSVQNYAVSSRNDGNAATGQMSRSGNIVPVHGSQTVYDQGSAVTFRKHQESFTQTGDINHPDTKQTEKDYVSTLSLNQAQDYHDIKSGTYLPKTVQEQAAIHQENKKAQEGKQNVNSTVKGNAQTSLEDLQNTSATQLVSSFNAVQSNSAEVFNKQSEIATNGLPKVNSKTGSAFTVPKSKDKANLSKPIAKTSKKTVKSAAQKAKPKEISFPQNDPLKKVNYSFNKTAKNGGFERQAQNQFDAINVNTSSVPTTMQQSARLDLVGEADTEHLSIEQHDVAQDMSIKKNQAANDIHKDYGENSIIKKPDDEILKPSRKITSKAVKKQPIEALKLEGIDEANINAQFEPVIQSKIGAENEKYQAAELEHHQKVIEQEKSSENQINEEKNKSKEKQLKSVRDAQADVNQSRVDWQNELNKTESDFAKKSNNQAKTTLGNIKTEKHRGETAAQGHIDTANKEARKKKEEAEREAQLKKAEKKKESGGFVGWVADKASAFINALKDALNYIFTKLREAVKAIFEAAKKLVLAALEIARKAIINFIKGFASLLKGFLDIALAAFPAIRDRLKAKIDKYVAVAEKLVNETFEVFKKAVVAIIDFLAEAVDTLIGALQDFYNLILDTINFIVAGIIKIMEGLYNLTSSAMVMPDNFMGQISEEFLGMDVTKPLPFEKTAMAKAASSGSDSEYDDLLGRNSYNESDFHVDPVTNDMELSPELLSQLQDSKGEIHFGANSNTLDVFKQSAAGSQEMEDGGIAAEKHDIPADPYAQADWFIDYQNKQSPPSTDTGSASGKQAATESSMPEEMKMVGPWTPGVRLYYLKEQMWAGIKKNWEENKWKYIGIGAAIVLGITALAILTAGAIFALIPPALQIFAAIMMAQAVAKASGFFKTFMTDGWLGKTAAAGKALARAIGIILVELIFILLFDSAALFKVLKTAAKSGIKGVANLAKAGVKSTLKAGKNAFVATGKGFVKQAGKAKFFVQGIGKGIAKGAKNLDELGENLAKRFKFKGFKIVVKGFKFYLYGSVNPWVLLASGKLEFVDDPKLGKVGDKVKVGTEEAFIVGRNSSQGAKTAKEALEKGGVSKFVDDLVEISDDVDALKATFDELDLAPNASNIINKGSKDPAWFSNPNISQAAKDAAKNRSQLRKNLKTLPGDEAHHALPISAIGESKIYQNAIDAGFEVNTKVNGINLKKFSKSLGLTDGVHASHPLYNRVIDGMLERFRVEFTHLPTYTKSMAKNFTEELSTRMLKELDILSKQKGIKVDDLFRQGEGMGNLVPDTVYNEILKSFYKKY</sequence>
<proteinExistence type="predicted"/>
<protein>
    <recommendedName>
        <fullName evidence="5">A nuclease family of the HNH/ENDO VII superfamily with conserved AHH</fullName>
    </recommendedName>
</protein>
<feature type="compositionally biased region" description="Polar residues" evidence="1">
    <location>
        <begin position="47"/>
        <end position="63"/>
    </location>
</feature>
<evidence type="ECO:0000313" key="4">
    <source>
        <dbReference type="Proteomes" id="UP000199242"/>
    </source>
</evidence>
<feature type="transmembrane region" description="Helical" evidence="2">
    <location>
        <begin position="945"/>
        <end position="965"/>
    </location>
</feature>
<comment type="caution">
    <text evidence="3">The sequence shown here is derived from an EMBL/GenBank/DDBJ whole genome shotgun (WGS) entry which is preliminary data.</text>
</comment>
<feature type="region of interest" description="Disordered" evidence="1">
    <location>
        <begin position="47"/>
        <end position="66"/>
    </location>
</feature>
<feature type="region of interest" description="Disordered" evidence="1">
    <location>
        <begin position="1"/>
        <end position="39"/>
    </location>
</feature>
<dbReference type="RefSeq" id="WP_089745059.1">
    <property type="nucleotide sequence ID" value="NZ_FNHD01000016.1"/>
</dbReference>
<feature type="compositionally biased region" description="Basic and acidic residues" evidence="1">
    <location>
        <begin position="1"/>
        <end position="11"/>
    </location>
</feature>
<dbReference type="Proteomes" id="UP000199242">
    <property type="component" value="Unassembled WGS sequence"/>
</dbReference>